<gene>
    <name evidence="2" type="ORF">E3J84_06440</name>
</gene>
<feature type="domain" description="Xylose isomerase-like TIM barrel" evidence="1">
    <location>
        <begin position="26"/>
        <end position="258"/>
    </location>
</feature>
<sequence>MKICCTSFSFNRSISSGQRGLEEYLQICQTLGIEGVEFWDEHLEMHLEKGGTIRNLREKAQDLGLTVVTIAVNNHDFTSLDPNVREKDVARVFPWMDSIEEMGSKILRILPGDLIALNKDEEALYPFVKSCLEKCLREAEQRNICLAVENCPRDTDPKVVLRLVEEFDSPYLKICPDIGNIREDIRYHSFQSLLPYAVHVHAKTYQFDSQGEEITIDYSKVREMLRQAHFNRYVCLEFEGEGDEREGVEKSVALLKKYL</sequence>
<evidence type="ECO:0000313" key="3">
    <source>
        <dbReference type="Proteomes" id="UP000316360"/>
    </source>
</evidence>
<dbReference type="Proteomes" id="UP000316360">
    <property type="component" value="Unassembled WGS sequence"/>
</dbReference>
<dbReference type="Gene3D" id="3.20.20.150">
    <property type="entry name" value="Divalent-metal-dependent TIM barrel enzymes"/>
    <property type="match status" value="1"/>
</dbReference>
<proteinExistence type="predicted"/>
<dbReference type="SUPFAM" id="SSF51658">
    <property type="entry name" value="Xylose isomerase-like"/>
    <property type="match status" value="1"/>
</dbReference>
<evidence type="ECO:0000313" key="2">
    <source>
        <dbReference type="EMBL" id="TET08222.1"/>
    </source>
</evidence>
<dbReference type="AlphaFoldDB" id="A0A523RR01"/>
<name>A0A523RR01_UNCAE</name>
<dbReference type="EMBL" id="SOKJ01000370">
    <property type="protein sequence ID" value="TET08222.1"/>
    <property type="molecule type" value="Genomic_DNA"/>
</dbReference>
<reference evidence="2 3" key="1">
    <citation type="submission" date="2019-03" db="EMBL/GenBank/DDBJ databases">
        <title>Metabolic potential of uncultured bacteria and archaea associated with petroleum seepage in deep-sea sediments.</title>
        <authorList>
            <person name="Dong X."/>
            <person name="Hubert C."/>
        </authorList>
    </citation>
    <scope>NUCLEOTIDE SEQUENCE [LARGE SCALE GENOMIC DNA]</scope>
    <source>
        <strain evidence="2">E44_bin7</strain>
    </source>
</reference>
<protein>
    <submittedName>
        <fullName evidence="2">Sugar phosphate isomerase/epimerase</fullName>
    </submittedName>
</protein>
<organism evidence="2 3">
    <name type="scientific">Aerophobetes bacterium</name>
    <dbReference type="NCBI Taxonomy" id="2030807"/>
    <lineage>
        <taxon>Bacteria</taxon>
        <taxon>Candidatus Aerophobota</taxon>
    </lineage>
</organism>
<dbReference type="InterPro" id="IPR013022">
    <property type="entry name" value="Xyl_isomerase-like_TIM-brl"/>
</dbReference>
<dbReference type="GO" id="GO:0016853">
    <property type="term" value="F:isomerase activity"/>
    <property type="evidence" value="ECO:0007669"/>
    <property type="project" value="UniProtKB-KW"/>
</dbReference>
<dbReference type="Pfam" id="PF01261">
    <property type="entry name" value="AP_endonuc_2"/>
    <property type="match status" value="1"/>
</dbReference>
<keyword evidence="2" id="KW-0413">Isomerase</keyword>
<dbReference type="InterPro" id="IPR050312">
    <property type="entry name" value="IolE/XylAMocC-like"/>
</dbReference>
<evidence type="ECO:0000259" key="1">
    <source>
        <dbReference type="Pfam" id="PF01261"/>
    </source>
</evidence>
<dbReference type="InterPro" id="IPR036237">
    <property type="entry name" value="Xyl_isomerase-like_sf"/>
</dbReference>
<dbReference type="PANTHER" id="PTHR12110:SF53">
    <property type="entry name" value="BLR5974 PROTEIN"/>
    <property type="match status" value="1"/>
</dbReference>
<comment type="caution">
    <text evidence="2">The sequence shown here is derived from an EMBL/GenBank/DDBJ whole genome shotgun (WGS) entry which is preliminary data.</text>
</comment>
<accession>A0A523RR01</accession>
<dbReference type="PANTHER" id="PTHR12110">
    <property type="entry name" value="HYDROXYPYRUVATE ISOMERASE"/>
    <property type="match status" value="1"/>
</dbReference>